<dbReference type="SUPFAM" id="SSF53659">
    <property type="entry name" value="Isocitrate/Isopropylmalate dehydrogenase-like"/>
    <property type="match status" value="1"/>
</dbReference>
<evidence type="ECO:0000313" key="5">
    <source>
        <dbReference type="Proteomes" id="UP000244523"/>
    </source>
</evidence>
<dbReference type="GO" id="GO:0016746">
    <property type="term" value="F:acyltransferase activity"/>
    <property type="evidence" value="ECO:0007669"/>
    <property type="project" value="UniProtKB-KW"/>
</dbReference>
<dbReference type="Pfam" id="PF01515">
    <property type="entry name" value="PTA_PTB"/>
    <property type="match status" value="1"/>
</dbReference>
<dbReference type="Gene3D" id="3.40.50.10750">
    <property type="entry name" value="Isocitrate/Isopropylmalate dehydrogenase-like"/>
    <property type="match status" value="1"/>
</dbReference>
<name>A0A2T6KLL5_9RHOB</name>
<keyword evidence="2" id="KW-0012">Acyltransferase</keyword>
<accession>A0A2T6KLL5</accession>
<protein>
    <submittedName>
        <fullName evidence="4">Phosphate acetyl/butyryl transferase</fullName>
    </submittedName>
</protein>
<evidence type="ECO:0000256" key="1">
    <source>
        <dbReference type="ARBA" id="ARBA00022679"/>
    </source>
</evidence>
<reference evidence="4 5" key="1">
    <citation type="submission" date="2018-04" db="EMBL/GenBank/DDBJ databases">
        <title>Genomic Encyclopedia of Archaeal and Bacterial Type Strains, Phase II (KMG-II): from individual species to whole genera.</title>
        <authorList>
            <person name="Goeker M."/>
        </authorList>
    </citation>
    <scope>NUCLEOTIDE SEQUENCE [LARGE SCALE GENOMIC DNA]</scope>
    <source>
        <strain evidence="4 5">DSM 29955</strain>
    </source>
</reference>
<dbReference type="EMBL" id="QBUD01000002">
    <property type="protein sequence ID" value="PUB17096.1"/>
    <property type="molecule type" value="Genomic_DNA"/>
</dbReference>
<dbReference type="InterPro" id="IPR002505">
    <property type="entry name" value="PTA_PTB"/>
</dbReference>
<evidence type="ECO:0000256" key="2">
    <source>
        <dbReference type="ARBA" id="ARBA00023315"/>
    </source>
</evidence>
<sequence>MLSFSTRRSAGGEKVSKMVQASPLARNMESDLIVDGELRFGAAFVPKVAAPKAPDSPLGGNANVLVFPNLDAGNINHKTAQRIGGACAIGPGLQGLVEPTNDLSRGCSALIGRAASATPDYSELMRGVR</sequence>
<evidence type="ECO:0000259" key="3">
    <source>
        <dbReference type="Pfam" id="PF01515"/>
    </source>
</evidence>
<dbReference type="InterPro" id="IPR042112">
    <property type="entry name" value="P_AcTrfase_dom2"/>
</dbReference>
<gene>
    <name evidence="4" type="ORF">C8N45_102106</name>
</gene>
<keyword evidence="1 4" id="KW-0808">Transferase</keyword>
<keyword evidence="5" id="KW-1185">Reference proteome</keyword>
<dbReference type="OrthoDB" id="9808984at2"/>
<evidence type="ECO:0000313" key="4">
    <source>
        <dbReference type="EMBL" id="PUB17096.1"/>
    </source>
</evidence>
<dbReference type="PANTHER" id="PTHR43356:SF3">
    <property type="entry name" value="PHOSPHATE ACETYLTRANSFERASE"/>
    <property type="match status" value="1"/>
</dbReference>
<feature type="domain" description="Phosphate acetyl/butaryl transferase" evidence="3">
    <location>
        <begin position="1"/>
        <end position="109"/>
    </location>
</feature>
<dbReference type="InterPro" id="IPR050500">
    <property type="entry name" value="Phos_Acetyltrans/Butyryltrans"/>
</dbReference>
<proteinExistence type="predicted"/>
<dbReference type="Gene3D" id="3.40.50.10950">
    <property type="match status" value="1"/>
</dbReference>
<dbReference type="InterPro" id="IPR042113">
    <property type="entry name" value="P_AcTrfase_dom1"/>
</dbReference>
<dbReference type="PANTHER" id="PTHR43356">
    <property type="entry name" value="PHOSPHATE ACETYLTRANSFERASE"/>
    <property type="match status" value="1"/>
</dbReference>
<organism evidence="4 5">
    <name type="scientific">Yoonia sediminilitoris</name>
    <dbReference type="NCBI Taxonomy" id="1286148"/>
    <lineage>
        <taxon>Bacteria</taxon>
        <taxon>Pseudomonadati</taxon>
        <taxon>Pseudomonadota</taxon>
        <taxon>Alphaproteobacteria</taxon>
        <taxon>Rhodobacterales</taxon>
        <taxon>Paracoccaceae</taxon>
        <taxon>Yoonia</taxon>
    </lineage>
</organism>
<comment type="caution">
    <text evidence="4">The sequence shown here is derived from an EMBL/GenBank/DDBJ whole genome shotgun (WGS) entry which is preliminary data.</text>
</comment>
<dbReference type="AlphaFoldDB" id="A0A2T6KLL5"/>
<dbReference type="Proteomes" id="UP000244523">
    <property type="component" value="Unassembled WGS sequence"/>
</dbReference>